<feature type="coiled-coil region" evidence="10">
    <location>
        <begin position="32"/>
        <end position="63"/>
    </location>
</feature>
<evidence type="ECO:0000256" key="4">
    <source>
        <dbReference type="ARBA" id="ARBA00022692"/>
    </source>
</evidence>
<keyword evidence="6 9" id="KW-1133">Transmembrane helix</keyword>
<dbReference type="GO" id="GO:0043953">
    <property type="term" value="P:protein transport by the Tat complex"/>
    <property type="evidence" value="ECO:0007669"/>
    <property type="project" value="UniProtKB-UniRule"/>
</dbReference>
<keyword evidence="7 9" id="KW-0811">Translocation</keyword>
<evidence type="ECO:0000256" key="2">
    <source>
        <dbReference type="ARBA" id="ARBA00022448"/>
    </source>
</evidence>
<organism evidence="11 12">
    <name type="scientific">Candidatus Daviesbacteria bacterium RIFCSPHIGHO2_01_FULL_40_11</name>
    <dbReference type="NCBI Taxonomy" id="1797762"/>
    <lineage>
        <taxon>Bacteria</taxon>
        <taxon>Candidatus Daviesiibacteriota</taxon>
    </lineage>
</organism>
<dbReference type="GO" id="GO:0033281">
    <property type="term" value="C:TAT protein transport complex"/>
    <property type="evidence" value="ECO:0007669"/>
    <property type="project" value="UniProtKB-UniRule"/>
</dbReference>
<evidence type="ECO:0000256" key="1">
    <source>
        <dbReference type="ARBA" id="ARBA00004162"/>
    </source>
</evidence>
<keyword evidence="10" id="KW-0175">Coiled coil</keyword>
<dbReference type="AlphaFoldDB" id="A0A1F5JJN6"/>
<comment type="subcellular location">
    <subcellularLocation>
        <location evidence="1 9">Cell membrane</location>
        <topology evidence="1 9">Single-pass membrane protein</topology>
    </subcellularLocation>
</comment>
<protein>
    <recommendedName>
        <fullName evidence="9">Sec-independent protein translocase protein TatA</fullName>
    </recommendedName>
</protein>
<comment type="similarity">
    <text evidence="9">Belongs to the TatA/E family.</text>
</comment>
<keyword evidence="3 9" id="KW-1003">Cell membrane</keyword>
<dbReference type="Proteomes" id="UP000177555">
    <property type="component" value="Unassembled WGS sequence"/>
</dbReference>
<evidence type="ECO:0000313" key="12">
    <source>
        <dbReference type="Proteomes" id="UP000177555"/>
    </source>
</evidence>
<comment type="subunit">
    <text evidence="9">Forms a complex with TatC.</text>
</comment>
<evidence type="ECO:0000256" key="9">
    <source>
        <dbReference type="HAMAP-Rule" id="MF_00236"/>
    </source>
</evidence>
<dbReference type="PANTHER" id="PTHR42982:SF1">
    <property type="entry name" value="SEC-INDEPENDENT PROTEIN TRANSLOCASE PROTEIN TATA"/>
    <property type="match status" value="1"/>
</dbReference>
<evidence type="ECO:0000256" key="8">
    <source>
        <dbReference type="ARBA" id="ARBA00023136"/>
    </source>
</evidence>
<dbReference type="GO" id="GO:0008320">
    <property type="term" value="F:protein transmembrane transporter activity"/>
    <property type="evidence" value="ECO:0007669"/>
    <property type="project" value="UniProtKB-UniRule"/>
</dbReference>
<evidence type="ECO:0000256" key="3">
    <source>
        <dbReference type="ARBA" id="ARBA00022475"/>
    </source>
</evidence>
<keyword evidence="5 9" id="KW-0653">Protein transport</keyword>
<feature type="transmembrane region" description="Helical" evidence="9">
    <location>
        <begin position="6"/>
        <end position="22"/>
    </location>
</feature>
<name>A0A1F5JJN6_9BACT</name>
<evidence type="ECO:0000313" key="11">
    <source>
        <dbReference type="EMBL" id="OGE28861.1"/>
    </source>
</evidence>
<dbReference type="InterPro" id="IPR006312">
    <property type="entry name" value="TatA/E"/>
</dbReference>
<evidence type="ECO:0000256" key="7">
    <source>
        <dbReference type="ARBA" id="ARBA00023010"/>
    </source>
</evidence>
<dbReference type="InterPro" id="IPR003369">
    <property type="entry name" value="TatA/B/E"/>
</dbReference>
<evidence type="ECO:0000256" key="5">
    <source>
        <dbReference type="ARBA" id="ARBA00022927"/>
    </source>
</evidence>
<proteinExistence type="inferred from homology"/>
<accession>A0A1F5JJN6</accession>
<keyword evidence="2 9" id="KW-0813">Transport</keyword>
<dbReference type="EMBL" id="MFCP01000014">
    <property type="protein sequence ID" value="OGE28861.1"/>
    <property type="molecule type" value="Genomic_DNA"/>
</dbReference>
<keyword evidence="4 9" id="KW-0812">Transmembrane</keyword>
<gene>
    <name evidence="9" type="primary">tatA</name>
    <name evidence="11" type="ORF">A2867_02860</name>
</gene>
<sequence length="93" mass="10398">MFNLGGPEILIIALIIFLIFGGKKLTEFARGLGKTSKELKKAKRELETAMDETKENVNKTLNNMNINEEGKQSTLVSKQDKVVMDKSAEKVNQ</sequence>
<dbReference type="NCBIfam" id="TIGR01411">
    <property type="entry name" value="tatAE"/>
    <property type="match status" value="1"/>
</dbReference>
<evidence type="ECO:0000256" key="6">
    <source>
        <dbReference type="ARBA" id="ARBA00022989"/>
    </source>
</evidence>
<comment type="caution">
    <text evidence="11">The sequence shown here is derived from an EMBL/GenBank/DDBJ whole genome shotgun (WGS) entry which is preliminary data.</text>
</comment>
<dbReference type="Gene3D" id="1.20.5.3310">
    <property type="match status" value="1"/>
</dbReference>
<dbReference type="Pfam" id="PF02416">
    <property type="entry name" value="TatA_B_E"/>
    <property type="match status" value="1"/>
</dbReference>
<reference evidence="11 12" key="1">
    <citation type="journal article" date="2016" name="Nat. Commun.">
        <title>Thousands of microbial genomes shed light on interconnected biogeochemical processes in an aquifer system.</title>
        <authorList>
            <person name="Anantharaman K."/>
            <person name="Brown C.T."/>
            <person name="Hug L.A."/>
            <person name="Sharon I."/>
            <person name="Castelle C.J."/>
            <person name="Probst A.J."/>
            <person name="Thomas B.C."/>
            <person name="Singh A."/>
            <person name="Wilkins M.J."/>
            <person name="Karaoz U."/>
            <person name="Brodie E.L."/>
            <person name="Williams K.H."/>
            <person name="Hubbard S.S."/>
            <person name="Banfield J.F."/>
        </authorList>
    </citation>
    <scope>NUCLEOTIDE SEQUENCE [LARGE SCALE GENOMIC DNA]</scope>
</reference>
<evidence type="ECO:0000256" key="10">
    <source>
        <dbReference type="SAM" id="Coils"/>
    </source>
</evidence>
<comment type="function">
    <text evidence="9">Part of the twin-arginine translocation (Tat) system that transports large folded proteins containing a characteristic twin-arginine motif in their signal peptide across membranes. TatA could form the protein-conducting channel of the Tat system.</text>
</comment>
<dbReference type="PANTHER" id="PTHR42982">
    <property type="entry name" value="SEC-INDEPENDENT PROTEIN TRANSLOCASE PROTEIN TATA"/>
    <property type="match status" value="1"/>
</dbReference>
<keyword evidence="8 9" id="KW-0472">Membrane</keyword>
<dbReference type="HAMAP" id="MF_00236">
    <property type="entry name" value="TatA_E"/>
    <property type="match status" value="1"/>
</dbReference>